<dbReference type="PANTHER" id="PTHR43570:SF16">
    <property type="entry name" value="ALDEHYDE DEHYDROGENASE TYPE III, ISOFORM Q"/>
    <property type="match status" value="1"/>
</dbReference>
<keyword evidence="7" id="KW-0812">Transmembrane</keyword>
<dbReference type="OrthoDB" id="440325at2759"/>
<proteinExistence type="inferred from homology"/>
<evidence type="ECO:0000313" key="10">
    <source>
        <dbReference type="Proteomes" id="UP000243217"/>
    </source>
</evidence>
<dbReference type="GO" id="GO:0005737">
    <property type="term" value="C:cytoplasm"/>
    <property type="evidence" value="ECO:0007669"/>
    <property type="project" value="TreeGrafter"/>
</dbReference>
<keyword evidence="7" id="KW-1133">Transmembrane helix</keyword>
<comment type="similarity">
    <text evidence="1 6">Belongs to the aldehyde dehydrogenase family.</text>
</comment>
<evidence type="ECO:0000256" key="1">
    <source>
        <dbReference type="ARBA" id="ARBA00009986"/>
    </source>
</evidence>
<keyword evidence="10" id="KW-1185">Reference proteome</keyword>
<dbReference type="InterPro" id="IPR015590">
    <property type="entry name" value="Aldehyde_DH_dom"/>
</dbReference>
<evidence type="ECO:0000256" key="7">
    <source>
        <dbReference type="SAM" id="Phobius"/>
    </source>
</evidence>
<dbReference type="InterPro" id="IPR012394">
    <property type="entry name" value="Aldehyde_DH_NAD(P)"/>
</dbReference>
<dbReference type="InterPro" id="IPR016162">
    <property type="entry name" value="Ald_DH_N"/>
</dbReference>
<keyword evidence="7" id="KW-0472">Membrane</keyword>
<sequence length="502" mass="55472">SPTSEETIQEHVQVLRKSFNAGKLKSLSARKTQLKQLRLILTEGQEILQAAIWKDLHKHSTETFVAEVGLCLAEIQDHLDYMDDWAAPQKVSTNLLNIPGSSYVRSDPLGVCCIMDTWNYPIQLLVLPLIGCLSAGNCALLRLPAEGTSDNVAAALAYLFDKYMDSDVVRYVAGGINANIAMLKQKFDLIFCTGGCTIGKIVARAAAETLTPVILELGGKSPAIIDSSIDVIVSARRLIWGGFSNCGQTCVRPDYIFVHESIGPALVKALKQAILDFFGENPQQCDSYGRLVNSAQFERMQRLYDADKDFAIIGGQSDQTDRYFAPTLFNYELNYDAFVSSAVMEGELFGPLLPICYYKDIHQALDYVNSHPKPLSLYVFSSSSSIQELVLSNTTSGSACVNDTLVHLTNPHLPFGGVGNSGMGAYHGHHSFKAFSHQKSVMYKPFILDIAQRYQPYTSFAEKLLRFALRPIPRSWIRVLYGTGFLSFIGIILAIIFASKHH</sequence>
<evidence type="ECO:0000259" key="8">
    <source>
        <dbReference type="Pfam" id="PF00171"/>
    </source>
</evidence>
<name>A0A1V9ZZS2_9STRA</name>
<dbReference type="STRING" id="74557.A0A1V9ZZS2"/>
<keyword evidence="3" id="KW-0520">NAD</keyword>
<dbReference type="GO" id="GO:0006081">
    <property type="term" value="P:aldehyde metabolic process"/>
    <property type="evidence" value="ECO:0007669"/>
    <property type="project" value="InterPro"/>
</dbReference>
<reference evidence="9 10" key="1">
    <citation type="journal article" date="2014" name="Genome Biol. Evol.">
        <title>The secreted proteins of Achlya hypogyna and Thraustotheca clavata identify the ancestral oomycete secretome and reveal gene acquisitions by horizontal gene transfer.</title>
        <authorList>
            <person name="Misner I."/>
            <person name="Blouin N."/>
            <person name="Leonard G."/>
            <person name="Richards T.A."/>
            <person name="Lane C.E."/>
        </authorList>
    </citation>
    <scope>NUCLEOTIDE SEQUENCE [LARGE SCALE GENOMIC DNA]</scope>
    <source>
        <strain evidence="9 10">ATCC 34112</strain>
    </source>
</reference>
<evidence type="ECO:0000256" key="6">
    <source>
        <dbReference type="RuleBase" id="RU003345"/>
    </source>
</evidence>
<keyword evidence="2 6" id="KW-0560">Oxidoreductase</keyword>
<dbReference type="Pfam" id="PF00171">
    <property type="entry name" value="Aldedh"/>
    <property type="match status" value="1"/>
</dbReference>
<dbReference type="AlphaFoldDB" id="A0A1V9ZZS2"/>
<feature type="transmembrane region" description="Helical" evidence="7">
    <location>
        <begin position="476"/>
        <end position="498"/>
    </location>
</feature>
<evidence type="ECO:0000256" key="2">
    <source>
        <dbReference type="ARBA" id="ARBA00023002"/>
    </source>
</evidence>
<dbReference type="Gene3D" id="3.40.309.10">
    <property type="entry name" value="Aldehyde Dehydrogenase, Chain A, domain 2"/>
    <property type="match status" value="1"/>
</dbReference>
<dbReference type="GO" id="GO:0004029">
    <property type="term" value="F:aldehyde dehydrogenase (NAD+) activity"/>
    <property type="evidence" value="ECO:0007669"/>
    <property type="project" value="TreeGrafter"/>
</dbReference>
<gene>
    <name evidence="9" type="ORF">THRCLA_04150</name>
</gene>
<protein>
    <submittedName>
        <fullName evidence="9">Aldehyde dehydrogenase</fullName>
    </submittedName>
</protein>
<evidence type="ECO:0000256" key="4">
    <source>
        <dbReference type="PIRSR" id="PIRSR036492-1"/>
    </source>
</evidence>
<accession>A0A1V9ZZS2</accession>
<dbReference type="InterPro" id="IPR016161">
    <property type="entry name" value="Ald_DH/histidinol_DH"/>
</dbReference>
<feature type="non-terminal residue" evidence="9">
    <location>
        <position position="1"/>
    </location>
</feature>
<evidence type="ECO:0000256" key="5">
    <source>
        <dbReference type="PROSITE-ProRule" id="PRU10007"/>
    </source>
</evidence>
<evidence type="ECO:0000256" key="3">
    <source>
        <dbReference type="ARBA" id="ARBA00023027"/>
    </source>
</evidence>
<dbReference type="InterPro" id="IPR029510">
    <property type="entry name" value="Ald_DH_CS_GLU"/>
</dbReference>
<dbReference type="PIRSF" id="PIRSF036492">
    <property type="entry name" value="ALDH"/>
    <property type="match status" value="1"/>
</dbReference>
<dbReference type="Proteomes" id="UP000243217">
    <property type="component" value="Unassembled WGS sequence"/>
</dbReference>
<feature type="domain" description="Aldehyde dehydrogenase" evidence="8">
    <location>
        <begin position="4"/>
        <end position="441"/>
    </location>
</feature>
<feature type="active site" evidence="4 5">
    <location>
        <position position="216"/>
    </location>
</feature>
<evidence type="ECO:0000313" key="9">
    <source>
        <dbReference type="EMBL" id="OQS03533.1"/>
    </source>
</evidence>
<dbReference type="FunFam" id="3.40.605.10:FF:000004">
    <property type="entry name" value="Aldehyde dehydrogenase"/>
    <property type="match status" value="1"/>
</dbReference>
<dbReference type="FunFam" id="3.40.309.10:FF:000003">
    <property type="entry name" value="Aldehyde dehydrogenase"/>
    <property type="match status" value="1"/>
</dbReference>
<dbReference type="PROSITE" id="PS00687">
    <property type="entry name" value="ALDEHYDE_DEHYDR_GLU"/>
    <property type="match status" value="1"/>
</dbReference>
<comment type="caution">
    <text evidence="9">The sequence shown here is derived from an EMBL/GenBank/DDBJ whole genome shotgun (WGS) entry which is preliminary data.</text>
</comment>
<dbReference type="SUPFAM" id="SSF53720">
    <property type="entry name" value="ALDH-like"/>
    <property type="match status" value="1"/>
</dbReference>
<dbReference type="Gene3D" id="3.40.605.10">
    <property type="entry name" value="Aldehyde Dehydrogenase, Chain A, domain 1"/>
    <property type="match status" value="1"/>
</dbReference>
<feature type="non-terminal residue" evidence="9">
    <location>
        <position position="502"/>
    </location>
</feature>
<dbReference type="PANTHER" id="PTHR43570">
    <property type="entry name" value="ALDEHYDE DEHYDROGENASE"/>
    <property type="match status" value="1"/>
</dbReference>
<organism evidence="9 10">
    <name type="scientific">Thraustotheca clavata</name>
    <dbReference type="NCBI Taxonomy" id="74557"/>
    <lineage>
        <taxon>Eukaryota</taxon>
        <taxon>Sar</taxon>
        <taxon>Stramenopiles</taxon>
        <taxon>Oomycota</taxon>
        <taxon>Saprolegniomycetes</taxon>
        <taxon>Saprolegniales</taxon>
        <taxon>Achlyaceae</taxon>
        <taxon>Thraustotheca</taxon>
    </lineage>
</organism>
<dbReference type="InterPro" id="IPR016163">
    <property type="entry name" value="Ald_DH_C"/>
</dbReference>
<feature type="active site" evidence="4">
    <location>
        <position position="250"/>
    </location>
</feature>
<dbReference type="EMBL" id="JNBS01000856">
    <property type="protein sequence ID" value="OQS03533.1"/>
    <property type="molecule type" value="Genomic_DNA"/>
</dbReference>
<dbReference type="CDD" id="cd07087">
    <property type="entry name" value="ALDH_F3-13-14_CALDH-like"/>
    <property type="match status" value="1"/>
</dbReference>